<name>A0A3G3BTH3_9VIRU</name>
<proteinExistence type="predicted"/>
<reference evidence="1" key="1">
    <citation type="submission" date="2018-10" db="EMBL/GenBank/DDBJ databases">
        <title>Extensive Diversity of RNA Viruses in Australian Ticks.</title>
        <authorList>
            <person name="Harvey E."/>
            <person name="Rose K."/>
            <person name="Eden J.-S."/>
            <person name="Lo N."/>
            <person name="Abeyasuriya T."/>
            <person name="Shi M."/>
            <person name="Doggett S.L."/>
            <person name="Holmes E.C."/>
        </authorList>
    </citation>
    <scope>NUCLEOTIDE SEQUENCE</scope>
</reference>
<protein>
    <submittedName>
        <fullName evidence="1">VP5</fullName>
    </submittedName>
</protein>
<sequence length="590" mass="68602">MIMTLKLWNYLENSERYLLNLLPNITPSPENDLRKIQTSRAFGRRLERLYLVGKSKFHPVLLRRLERSDYCGIYIYSKKSKEQIVKRLHVLGWSKNMKIHFIKEFPRNNYFDQICMFDVVVFNNGAIPTEVDVYCLHEEERSQGRKSGVIQQDHSIFLLDRMQNTFIGGINPFRKNEIHKEIIGIGGQLKGFPDWYKAFEKEATLTLFDANDQPILSTISKFYTSIGCYIPNCTNYFSQDTKYWHAHHDPTHPRLSLQNFRQATTHTLLDFGCGYNILVKFASGNERRFLIPIELYDLIFAEVDSSMERLTLSTLPESSVFLFQSPNGKHHELLDSEIVSTSILSRANLRTLEYRRNLINVFQQAILERLKPNLVLISPKGTLKTTFLQYLKGIRANIGFIDSDEFGKALSHEYFKLHKPKFAVEEEQNFTINWFRAQFPDFEIPITEFDAIDFERLKNLRVSIEEFSSFWKNAFDKGYGDVPSFYNFINQQMMNNSQHAMTITMTHNIFEARLCQSKMILTIDSGLSLSDGIIRRAIQHNKTVSQFLADELYQRYCLSSSDLHTNVIGWGDLMVALLELGVAAIVKEQV</sequence>
<accession>A0A3G3BTH3</accession>
<dbReference type="EMBL" id="MK026604">
    <property type="protein sequence ID" value="AYP67581.1"/>
    <property type="molecule type" value="Genomic_RNA"/>
</dbReference>
<evidence type="ECO:0000313" key="1">
    <source>
        <dbReference type="EMBL" id="AYP67581.1"/>
    </source>
</evidence>
<organism evidence="1">
    <name type="scientific">Shelly beach virus</name>
    <dbReference type="NCBI Taxonomy" id="2485878"/>
    <lineage>
        <taxon>Viruses</taxon>
        <taxon>Riboviria</taxon>
    </lineage>
</organism>